<evidence type="ECO:0000256" key="1">
    <source>
        <dbReference type="SAM" id="Phobius"/>
    </source>
</evidence>
<feature type="transmembrane region" description="Helical" evidence="1">
    <location>
        <begin position="91"/>
        <end position="114"/>
    </location>
</feature>
<keyword evidence="1" id="KW-0812">Transmembrane</keyword>
<evidence type="ECO:0000313" key="2">
    <source>
        <dbReference type="EMBL" id="GAA1612583.1"/>
    </source>
</evidence>
<feature type="transmembrane region" description="Helical" evidence="1">
    <location>
        <begin position="18"/>
        <end position="36"/>
    </location>
</feature>
<accession>A0ABN2ERD0</accession>
<reference evidence="2 3" key="1">
    <citation type="journal article" date="2019" name="Int. J. Syst. Evol. Microbiol.">
        <title>The Global Catalogue of Microorganisms (GCM) 10K type strain sequencing project: providing services to taxonomists for standard genome sequencing and annotation.</title>
        <authorList>
            <consortium name="The Broad Institute Genomics Platform"/>
            <consortium name="The Broad Institute Genome Sequencing Center for Infectious Disease"/>
            <person name="Wu L."/>
            <person name="Ma J."/>
        </authorList>
    </citation>
    <scope>NUCLEOTIDE SEQUENCE [LARGE SCALE GENOMIC DNA]</scope>
    <source>
        <strain evidence="2 3">JCM 14304</strain>
    </source>
</reference>
<keyword evidence="3" id="KW-1185">Reference proteome</keyword>
<keyword evidence="1" id="KW-1133">Transmembrane helix</keyword>
<dbReference type="EMBL" id="BAAAND010000012">
    <property type="protein sequence ID" value="GAA1612583.1"/>
    <property type="molecule type" value="Genomic_DNA"/>
</dbReference>
<comment type="caution">
    <text evidence="2">The sequence shown here is derived from an EMBL/GenBank/DDBJ whole genome shotgun (WGS) entry which is preliminary data.</text>
</comment>
<dbReference type="RefSeq" id="WP_344200507.1">
    <property type="nucleotide sequence ID" value="NZ_BAAAND010000012.1"/>
</dbReference>
<name>A0ABN2ERD0_9ACTN</name>
<gene>
    <name evidence="2" type="ORF">GCM10009742_74690</name>
</gene>
<sequence length="134" mass="13803">MSDHQALRPGRSTSRRHAVGLAGVLALAAAALAYWFRWHQRHEWLVTVVASHCEKVPPLPHVGAVTGVGIVLCLAAGACFVVYLQRCGLLTGALAAVLLIGAFLGVAGGTLVLVDTPTQTSDGLDGSGLPCPEG</sequence>
<keyword evidence="1" id="KW-0472">Membrane</keyword>
<proteinExistence type="predicted"/>
<organism evidence="2 3">
    <name type="scientific">Kribbella karoonensis</name>
    <dbReference type="NCBI Taxonomy" id="324851"/>
    <lineage>
        <taxon>Bacteria</taxon>
        <taxon>Bacillati</taxon>
        <taxon>Actinomycetota</taxon>
        <taxon>Actinomycetes</taxon>
        <taxon>Propionibacteriales</taxon>
        <taxon>Kribbellaceae</taxon>
        <taxon>Kribbella</taxon>
    </lineage>
</organism>
<feature type="transmembrane region" description="Helical" evidence="1">
    <location>
        <begin position="64"/>
        <end position="84"/>
    </location>
</feature>
<protein>
    <submittedName>
        <fullName evidence="2">Uncharacterized protein</fullName>
    </submittedName>
</protein>
<dbReference type="Proteomes" id="UP001500190">
    <property type="component" value="Unassembled WGS sequence"/>
</dbReference>
<evidence type="ECO:0000313" key="3">
    <source>
        <dbReference type="Proteomes" id="UP001500190"/>
    </source>
</evidence>